<dbReference type="PROSITE" id="PS50122">
    <property type="entry name" value="CHEB"/>
    <property type="match status" value="1"/>
</dbReference>
<keyword evidence="4" id="KW-0808">Transferase</keyword>
<dbReference type="RefSeq" id="WP_221307551.1">
    <property type="nucleotide sequence ID" value="NZ_JACHGF010000015.1"/>
</dbReference>
<dbReference type="CDD" id="cd16434">
    <property type="entry name" value="CheB-CheR_fusion"/>
    <property type="match status" value="1"/>
</dbReference>
<evidence type="ECO:0000256" key="2">
    <source>
        <dbReference type="ARBA" id="ARBA00012534"/>
    </source>
</evidence>
<keyword evidence="6" id="KW-0378">Hydrolase</keyword>
<dbReference type="PROSITE" id="PS50123">
    <property type="entry name" value="CHER"/>
    <property type="match status" value="1"/>
</dbReference>
<name>A0A840TVI9_9BACT</name>
<dbReference type="GO" id="GO:0005737">
    <property type="term" value="C:cytoplasm"/>
    <property type="evidence" value="ECO:0007669"/>
    <property type="project" value="InterPro"/>
</dbReference>
<dbReference type="Gene3D" id="3.40.50.180">
    <property type="entry name" value="Methylesterase CheB, C-terminal domain"/>
    <property type="match status" value="1"/>
</dbReference>
<feature type="active site" evidence="6">
    <location>
        <position position="21"/>
    </location>
</feature>
<feature type="active site" evidence="6">
    <location>
        <position position="141"/>
    </location>
</feature>
<dbReference type="SUPFAM" id="SSF53335">
    <property type="entry name" value="S-adenosyl-L-methionine-dependent methyltransferases"/>
    <property type="match status" value="1"/>
</dbReference>
<dbReference type="GO" id="GO:0006935">
    <property type="term" value="P:chemotaxis"/>
    <property type="evidence" value="ECO:0007669"/>
    <property type="project" value="UniProtKB-UniRule"/>
</dbReference>
<dbReference type="Gene3D" id="3.40.50.150">
    <property type="entry name" value="Vaccinia Virus protein VP39"/>
    <property type="match status" value="1"/>
</dbReference>
<comment type="caution">
    <text evidence="9">The sequence shown here is derived from an EMBL/GenBank/DDBJ whole genome shotgun (WGS) entry which is preliminary data.</text>
</comment>
<dbReference type="PRINTS" id="PR00996">
    <property type="entry name" value="CHERMTFRASE"/>
</dbReference>
<gene>
    <name evidence="9" type="ORF">HNQ92_005427</name>
</gene>
<dbReference type="Proteomes" id="UP000557307">
    <property type="component" value="Unassembled WGS sequence"/>
</dbReference>
<evidence type="ECO:0000259" key="7">
    <source>
        <dbReference type="PROSITE" id="PS50122"/>
    </source>
</evidence>
<dbReference type="SMART" id="SM00138">
    <property type="entry name" value="MeTrc"/>
    <property type="match status" value="1"/>
</dbReference>
<dbReference type="AlphaFoldDB" id="A0A840TVI9"/>
<dbReference type="Gene3D" id="1.10.155.10">
    <property type="entry name" value="Chemotaxis receptor methyltransferase CheR, N-terminal domain"/>
    <property type="match status" value="1"/>
</dbReference>
<comment type="catalytic activity">
    <reaction evidence="1">
        <text>L-glutamyl-[protein] + S-adenosyl-L-methionine = [protein]-L-glutamate 5-O-methyl ester + S-adenosyl-L-homocysteine</text>
        <dbReference type="Rhea" id="RHEA:24452"/>
        <dbReference type="Rhea" id="RHEA-COMP:10208"/>
        <dbReference type="Rhea" id="RHEA-COMP:10311"/>
        <dbReference type="ChEBI" id="CHEBI:29973"/>
        <dbReference type="ChEBI" id="CHEBI:57856"/>
        <dbReference type="ChEBI" id="CHEBI:59789"/>
        <dbReference type="ChEBI" id="CHEBI:82795"/>
        <dbReference type="EC" id="2.1.1.80"/>
    </reaction>
</comment>
<dbReference type="InterPro" id="IPR050903">
    <property type="entry name" value="Bact_Chemotaxis_MeTrfase"/>
</dbReference>
<dbReference type="EMBL" id="JACHGF010000015">
    <property type="protein sequence ID" value="MBB5287264.1"/>
    <property type="molecule type" value="Genomic_DNA"/>
</dbReference>
<evidence type="ECO:0000256" key="6">
    <source>
        <dbReference type="PROSITE-ProRule" id="PRU00050"/>
    </source>
</evidence>
<sequence>MEVAGKILSTNTFPVVGIGASAGGLEAFRKLLKAIPEKSGMAYVLVQHLAPTHESHLPELLQKVTSIPVLEIADEIKVEPDHIYILPSNKMLVANDGVLQLSPRPTKKGKLNLPIDLFFTSLAEIHQSNAIGVVLSGTGNDGTQGLKAIKEYGGITFAQDEASAAHAGMPQSAAQAGVVDFVLPPEEIPPKVLALTNLIHGNAGNESATPMADNEAFKQILALLRIRRGTDFTYYKQTTIRRRILRRMAIHKNEAPADYLKYLRDNKPEQDSLYQDLLIPVTDFFRDHPVFDHLSESVFPHLVNKTAGEAIRIWVAGCSTGQEAYSIAICFKEFLGGKPERVQIFASDLSAPAIAKARLGLYTKAEVDTVSPNDYRSSLQKPRIRIR</sequence>
<dbReference type="Pfam" id="PF01339">
    <property type="entry name" value="CheB_methylest"/>
    <property type="match status" value="1"/>
</dbReference>
<dbReference type="PANTHER" id="PTHR24422">
    <property type="entry name" value="CHEMOTAXIS PROTEIN METHYLTRANSFERASE"/>
    <property type="match status" value="1"/>
</dbReference>
<keyword evidence="10" id="KW-1185">Reference proteome</keyword>
<dbReference type="GO" id="GO:0032259">
    <property type="term" value="P:methylation"/>
    <property type="evidence" value="ECO:0007669"/>
    <property type="project" value="UniProtKB-KW"/>
</dbReference>
<dbReference type="InterPro" id="IPR000673">
    <property type="entry name" value="Sig_transdc_resp-reg_Me-estase"/>
</dbReference>
<dbReference type="GO" id="GO:0000156">
    <property type="term" value="F:phosphorelay response regulator activity"/>
    <property type="evidence" value="ECO:0007669"/>
    <property type="project" value="InterPro"/>
</dbReference>
<organism evidence="9 10">
    <name type="scientific">Rhabdobacter roseus</name>
    <dbReference type="NCBI Taxonomy" id="1655419"/>
    <lineage>
        <taxon>Bacteria</taxon>
        <taxon>Pseudomonadati</taxon>
        <taxon>Bacteroidota</taxon>
        <taxon>Cytophagia</taxon>
        <taxon>Cytophagales</taxon>
        <taxon>Cytophagaceae</taxon>
        <taxon>Rhabdobacter</taxon>
    </lineage>
</organism>
<evidence type="ECO:0000259" key="8">
    <source>
        <dbReference type="PROSITE" id="PS50123"/>
    </source>
</evidence>
<dbReference type="InterPro" id="IPR029063">
    <property type="entry name" value="SAM-dependent_MTases_sf"/>
</dbReference>
<keyword evidence="5" id="KW-0949">S-adenosyl-L-methionine</keyword>
<evidence type="ECO:0000313" key="10">
    <source>
        <dbReference type="Proteomes" id="UP000557307"/>
    </source>
</evidence>
<dbReference type="GO" id="GO:0008983">
    <property type="term" value="F:protein-glutamate O-methyltransferase activity"/>
    <property type="evidence" value="ECO:0007669"/>
    <property type="project" value="UniProtKB-EC"/>
</dbReference>
<evidence type="ECO:0000256" key="4">
    <source>
        <dbReference type="ARBA" id="ARBA00022679"/>
    </source>
</evidence>
<dbReference type="EC" id="2.1.1.80" evidence="2"/>
<dbReference type="InterPro" id="IPR000780">
    <property type="entry name" value="CheR_MeTrfase"/>
</dbReference>
<dbReference type="SUPFAM" id="SSF52738">
    <property type="entry name" value="Methylesterase CheB, C-terminal domain"/>
    <property type="match status" value="1"/>
</dbReference>
<evidence type="ECO:0000256" key="5">
    <source>
        <dbReference type="ARBA" id="ARBA00022691"/>
    </source>
</evidence>
<feature type="active site" evidence="6">
    <location>
        <position position="48"/>
    </location>
</feature>
<dbReference type="Pfam" id="PF03705">
    <property type="entry name" value="CheR_N"/>
    <property type="match status" value="1"/>
</dbReference>
<dbReference type="Pfam" id="PF01739">
    <property type="entry name" value="CheR"/>
    <property type="match status" value="1"/>
</dbReference>
<dbReference type="GO" id="GO:0008984">
    <property type="term" value="F:protein-glutamate methylesterase activity"/>
    <property type="evidence" value="ECO:0007669"/>
    <property type="project" value="InterPro"/>
</dbReference>
<protein>
    <recommendedName>
        <fullName evidence="2">protein-glutamate O-methyltransferase</fullName>
        <ecNumber evidence="2">2.1.1.80</ecNumber>
    </recommendedName>
</protein>
<dbReference type="PANTHER" id="PTHR24422:SF27">
    <property type="entry name" value="PROTEIN-GLUTAMATE O-METHYLTRANSFERASE"/>
    <property type="match status" value="1"/>
</dbReference>
<evidence type="ECO:0000313" key="9">
    <source>
        <dbReference type="EMBL" id="MBB5287264.1"/>
    </source>
</evidence>
<evidence type="ECO:0000256" key="3">
    <source>
        <dbReference type="ARBA" id="ARBA00022603"/>
    </source>
</evidence>
<feature type="domain" description="CheB-type methylesterase" evidence="7">
    <location>
        <begin position="12"/>
        <end position="199"/>
    </location>
</feature>
<accession>A0A840TVI9</accession>
<dbReference type="InterPro" id="IPR035909">
    <property type="entry name" value="CheB_C"/>
</dbReference>
<feature type="domain" description="CheR-type methyltransferase" evidence="8">
    <location>
        <begin position="214"/>
        <end position="372"/>
    </location>
</feature>
<evidence type="ECO:0000256" key="1">
    <source>
        <dbReference type="ARBA" id="ARBA00001541"/>
    </source>
</evidence>
<keyword evidence="3" id="KW-0489">Methyltransferase</keyword>
<reference evidence="9 10" key="1">
    <citation type="submission" date="2020-08" db="EMBL/GenBank/DDBJ databases">
        <title>Genomic Encyclopedia of Type Strains, Phase IV (KMG-IV): sequencing the most valuable type-strain genomes for metagenomic binning, comparative biology and taxonomic classification.</title>
        <authorList>
            <person name="Goeker M."/>
        </authorList>
    </citation>
    <scope>NUCLEOTIDE SEQUENCE [LARGE SCALE GENOMIC DNA]</scope>
    <source>
        <strain evidence="9 10">DSM 105074</strain>
    </source>
</reference>
<dbReference type="SUPFAM" id="SSF47757">
    <property type="entry name" value="Chemotaxis receptor methyltransferase CheR, N-terminal domain"/>
    <property type="match status" value="1"/>
</dbReference>
<dbReference type="InterPro" id="IPR022642">
    <property type="entry name" value="CheR_C"/>
</dbReference>
<keyword evidence="6" id="KW-0145">Chemotaxis</keyword>
<proteinExistence type="predicted"/>
<dbReference type="InterPro" id="IPR036804">
    <property type="entry name" value="CheR_N_sf"/>
</dbReference>
<dbReference type="InterPro" id="IPR022641">
    <property type="entry name" value="CheR_N"/>
</dbReference>